<dbReference type="Pfam" id="PF25082">
    <property type="entry name" value="GIPC1_GH2"/>
    <property type="match status" value="1"/>
</dbReference>
<accession>A0A5B7CXS8</accession>
<dbReference type="InterPro" id="IPR055349">
    <property type="entry name" value="GH2_GIPC"/>
</dbReference>
<dbReference type="AlphaFoldDB" id="A0A5B7CXS8"/>
<evidence type="ECO:0000259" key="1">
    <source>
        <dbReference type="Pfam" id="PF25082"/>
    </source>
</evidence>
<dbReference type="PANTHER" id="PTHR12259">
    <property type="entry name" value="RGS-GAIP INTERACTING PROTEIN GIPC"/>
    <property type="match status" value="1"/>
</dbReference>
<protein>
    <submittedName>
        <fullName evidence="2">PDZ domain-containing protein GIPC1</fullName>
    </submittedName>
</protein>
<dbReference type="OrthoDB" id="6509831at2759"/>
<organism evidence="2 3">
    <name type="scientific">Portunus trituberculatus</name>
    <name type="common">Swimming crab</name>
    <name type="synonym">Neptunus trituberculatus</name>
    <dbReference type="NCBI Taxonomy" id="210409"/>
    <lineage>
        <taxon>Eukaryota</taxon>
        <taxon>Metazoa</taxon>
        <taxon>Ecdysozoa</taxon>
        <taxon>Arthropoda</taxon>
        <taxon>Crustacea</taxon>
        <taxon>Multicrustacea</taxon>
        <taxon>Malacostraca</taxon>
        <taxon>Eumalacostraca</taxon>
        <taxon>Eucarida</taxon>
        <taxon>Decapoda</taxon>
        <taxon>Pleocyemata</taxon>
        <taxon>Brachyura</taxon>
        <taxon>Eubrachyura</taxon>
        <taxon>Portunoidea</taxon>
        <taxon>Portunidae</taxon>
        <taxon>Portuninae</taxon>
        <taxon>Portunus</taxon>
    </lineage>
</organism>
<dbReference type="EMBL" id="VSRR010000262">
    <property type="protein sequence ID" value="MPC13166.1"/>
    <property type="molecule type" value="Genomic_DNA"/>
</dbReference>
<comment type="caution">
    <text evidence="2">The sequence shown here is derived from an EMBL/GenBank/DDBJ whole genome shotgun (WGS) entry which is preliminary data.</text>
</comment>
<evidence type="ECO:0000313" key="3">
    <source>
        <dbReference type="Proteomes" id="UP000324222"/>
    </source>
</evidence>
<evidence type="ECO:0000313" key="2">
    <source>
        <dbReference type="EMBL" id="MPC13166.1"/>
    </source>
</evidence>
<name>A0A5B7CXS8_PORTR</name>
<gene>
    <name evidence="2" type="primary">Gipc1_0</name>
    <name evidence="2" type="ORF">E2C01_005888</name>
</gene>
<sequence>MTFSPEHCGIVPFFFFAAAQIWELGQQKQNTMEFAEAVDDSDLEAFGFTDDFIFELWGAITDAKAGRLKK</sequence>
<reference evidence="2 3" key="1">
    <citation type="submission" date="2019-05" db="EMBL/GenBank/DDBJ databases">
        <title>Another draft genome of Portunus trituberculatus and its Hox gene families provides insights of decapod evolution.</title>
        <authorList>
            <person name="Jeong J.-H."/>
            <person name="Song I."/>
            <person name="Kim S."/>
            <person name="Choi T."/>
            <person name="Kim D."/>
            <person name="Ryu S."/>
            <person name="Kim W."/>
        </authorList>
    </citation>
    <scope>NUCLEOTIDE SEQUENCE [LARGE SCALE GENOMIC DNA]</scope>
    <source>
        <tissue evidence="2">Muscle</tissue>
    </source>
</reference>
<dbReference type="PANTHER" id="PTHR12259:SF1">
    <property type="entry name" value="GH21964P"/>
    <property type="match status" value="1"/>
</dbReference>
<proteinExistence type="predicted"/>
<feature type="domain" description="GIPC GH2" evidence="1">
    <location>
        <begin position="18"/>
        <end position="63"/>
    </location>
</feature>
<keyword evidence="3" id="KW-1185">Reference proteome</keyword>
<dbReference type="Proteomes" id="UP000324222">
    <property type="component" value="Unassembled WGS sequence"/>
</dbReference>
<dbReference type="InterPro" id="IPR017379">
    <property type="entry name" value="GIPC1/2/3"/>
</dbReference>